<dbReference type="STRING" id="40335.Ltuc_2899"/>
<gene>
    <name evidence="1" type="ORF">Ltuc_2899</name>
</gene>
<sequence>MILKSLWGKTGFLEECLFHIDHIFKHVTNSKNSPNITLHKKEKMITKKHTLKLKIIRTSYANLGILHFAFIEEGKSVLLNRLQLRVIYENYNSTFF</sequence>
<proteinExistence type="predicted"/>
<evidence type="ECO:0000313" key="1">
    <source>
        <dbReference type="EMBL" id="KTD70888.1"/>
    </source>
</evidence>
<keyword evidence="2" id="KW-1185">Reference proteome</keyword>
<comment type="caution">
    <text evidence="1">The sequence shown here is derived from an EMBL/GenBank/DDBJ whole genome shotgun (WGS) entry which is preliminary data.</text>
</comment>
<accession>A0A0W0ZPG2</accession>
<name>A0A0W0ZPG2_9GAMM</name>
<evidence type="ECO:0000313" key="2">
    <source>
        <dbReference type="Proteomes" id="UP000054693"/>
    </source>
</evidence>
<dbReference type="EMBL" id="LNZA01000012">
    <property type="protein sequence ID" value="KTD70888.1"/>
    <property type="molecule type" value="Genomic_DNA"/>
</dbReference>
<dbReference type="Proteomes" id="UP000054693">
    <property type="component" value="Unassembled WGS sequence"/>
</dbReference>
<organism evidence="1 2">
    <name type="scientific">Legionella tucsonensis</name>
    <dbReference type="NCBI Taxonomy" id="40335"/>
    <lineage>
        <taxon>Bacteria</taxon>
        <taxon>Pseudomonadati</taxon>
        <taxon>Pseudomonadota</taxon>
        <taxon>Gammaproteobacteria</taxon>
        <taxon>Legionellales</taxon>
        <taxon>Legionellaceae</taxon>
        <taxon>Legionella</taxon>
    </lineage>
</organism>
<reference evidence="1 2" key="1">
    <citation type="submission" date="2015-11" db="EMBL/GenBank/DDBJ databases">
        <title>Genomic analysis of 38 Legionella species identifies large and diverse effector repertoires.</title>
        <authorList>
            <person name="Burstein D."/>
            <person name="Amaro F."/>
            <person name="Zusman T."/>
            <person name="Lifshitz Z."/>
            <person name="Cohen O."/>
            <person name="Gilbert J.A."/>
            <person name="Pupko T."/>
            <person name="Shuman H.A."/>
            <person name="Segal G."/>
        </authorList>
    </citation>
    <scope>NUCLEOTIDE SEQUENCE [LARGE SCALE GENOMIC DNA]</scope>
    <source>
        <strain evidence="1 2">ATCC 49180</strain>
    </source>
</reference>
<dbReference type="AlphaFoldDB" id="A0A0W0ZPG2"/>
<protein>
    <submittedName>
        <fullName evidence="1">Uncharacterized protein</fullName>
    </submittedName>
</protein>